<dbReference type="GO" id="GO:0005789">
    <property type="term" value="C:endoplasmic reticulum membrane"/>
    <property type="evidence" value="ECO:0007669"/>
    <property type="project" value="UniProtKB-SubCell"/>
</dbReference>
<dbReference type="Pfam" id="PF06699">
    <property type="entry name" value="PIG-F"/>
    <property type="match status" value="1"/>
</dbReference>
<keyword evidence="4 8" id="KW-0812">Transmembrane</keyword>
<evidence type="ECO:0000256" key="5">
    <source>
        <dbReference type="ARBA" id="ARBA00022824"/>
    </source>
</evidence>
<keyword evidence="6 8" id="KW-1133">Transmembrane helix</keyword>
<feature type="transmembrane region" description="Helical" evidence="8">
    <location>
        <begin position="45"/>
        <end position="63"/>
    </location>
</feature>
<evidence type="ECO:0000313" key="10">
    <source>
        <dbReference type="Proteomes" id="UP000228380"/>
    </source>
</evidence>
<feature type="chain" id="PRO_5034916812" evidence="9">
    <location>
        <begin position="30"/>
        <end position="216"/>
    </location>
</feature>
<protein>
    <submittedName>
        <fullName evidence="11">Phosphatidylinositol-glycan biosynthesis class F protein</fullName>
    </submittedName>
</protein>
<evidence type="ECO:0000313" key="11">
    <source>
        <dbReference type="RefSeq" id="XP_008786684.2"/>
    </source>
</evidence>
<dbReference type="GO" id="GO:0006506">
    <property type="term" value="P:GPI anchor biosynthetic process"/>
    <property type="evidence" value="ECO:0007669"/>
    <property type="project" value="UniProtKB-UniPathway"/>
</dbReference>
<comment type="pathway">
    <text evidence="2">Glycolipid biosynthesis; glycosylphosphatidylinositol-anchor biosynthesis.</text>
</comment>
<dbReference type="InterPro" id="IPR009580">
    <property type="entry name" value="GPI_biosynthesis_protein_Pig-F"/>
</dbReference>
<keyword evidence="3" id="KW-0337">GPI-anchor biosynthesis</keyword>
<feature type="signal peptide" evidence="9">
    <location>
        <begin position="1"/>
        <end position="29"/>
    </location>
</feature>
<dbReference type="UniPathway" id="UPA00196"/>
<accession>A0A8B7BW81</accession>
<dbReference type="OrthoDB" id="17366at2759"/>
<feature type="transmembrane region" description="Helical" evidence="8">
    <location>
        <begin position="190"/>
        <end position="207"/>
    </location>
</feature>
<name>A0A8B7BW81_PHODC</name>
<dbReference type="GeneID" id="103704937"/>
<dbReference type="KEGG" id="pda:103704937"/>
<dbReference type="Proteomes" id="UP000228380">
    <property type="component" value="Unplaced"/>
</dbReference>
<organism evidence="10 11">
    <name type="scientific">Phoenix dactylifera</name>
    <name type="common">Date palm</name>
    <dbReference type="NCBI Taxonomy" id="42345"/>
    <lineage>
        <taxon>Eukaryota</taxon>
        <taxon>Viridiplantae</taxon>
        <taxon>Streptophyta</taxon>
        <taxon>Embryophyta</taxon>
        <taxon>Tracheophyta</taxon>
        <taxon>Spermatophyta</taxon>
        <taxon>Magnoliopsida</taxon>
        <taxon>Liliopsida</taxon>
        <taxon>Arecaceae</taxon>
        <taxon>Coryphoideae</taxon>
        <taxon>Phoeniceae</taxon>
        <taxon>Phoenix</taxon>
    </lineage>
</organism>
<evidence type="ECO:0000256" key="1">
    <source>
        <dbReference type="ARBA" id="ARBA00004477"/>
    </source>
</evidence>
<dbReference type="RefSeq" id="XP_008786684.2">
    <property type="nucleotide sequence ID" value="XM_008788462.4"/>
</dbReference>
<dbReference type="AlphaFoldDB" id="A0A8B7BW81"/>
<evidence type="ECO:0000256" key="9">
    <source>
        <dbReference type="SAM" id="SignalP"/>
    </source>
</evidence>
<keyword evidence="10" id="KW-1185">Reference proteome</keyword>
<proteinExistence type="predicted"/>
<sequence>MGKIQISASKAFALHFLCAAALAAGYCLARDVYALNLISDPAQTLRLLLVFEGPVVIGIYSWIRRDPDSCSYLKAVGRGLLGLPIGASINAFGAIVLGAPIGIKYLTKTIYWSFLMSLFTFVPASCVFGKSRMDWQRILAHSKPMEGVDYMISLPAHGAVIGAWLGAWPMPLDWERPWQEWPICVTYGSVAGYLVGMLASSVFILILRRQDPVKVD</sequence>
<keyword evidence="5" id="KW-0256">Endoplasmic reticulum</keyword>
<comment type="subcellular location">
    <subcellularLocation>
        <location evidence="1">Endoplasmic reticulum membrane</location>
        <topology evidence="1">Multi-pass membrane protein</topology>
    </subcellularLocation>
</comment>
<evidence type="ECO:0000256" key="2">
    <source>
        <dbReference type="ARBA" id="ARBA00004687"/>
    </source>
</evidence>
<reference evidence="11" key="1">
    <citation type="submission" date="2025-08" db="UniProtKB">
        <authorList>
            <consortium name="RefSeq"/>
        </authorList>
    </citation>
    <scope>IDENTIFICATION</scope>
    <source>
        <tissue evidence="11">Young leaves</tissue>
    </source>
</reference>
<evidence type="ECO:0000256" key="6">
    <source>
        <dbReference type="ARBA" id="ARBA00022989"/>
    </source>
</evidence>
<keyword evidence="7 8" id="KW-0472">Membrane</keyword>
<feature type="transmembrane region" description="Helical" evidence="8">
    <location>
        <begin position="150"/>
        <end position="170"/>
    </location>
</feature>
<evidence type="ECO:0000256" key="4">
    <source>
        <dbReference type="ARBA" id="ARBA00022692"/>
    </source>
</evidence>
<evidence type="ECO:0000256" key="8">
    <source>
        <dbReference type="SAM" id="Phobius"/>
    </source>
</evidence>
<gene>
    <name evidence="11" type="primary">LOC103704937</name>
</gene>
<evidence type="ECO:0000256" key="3">
    <source>
        <dbReference type="ARBA" id="ARBA00022502"/>
    </source>
</evidence>
<keyword evidence="9" id="KW-0732">Signal</keyword>
<feature type="transmembrane region" description="Helical" evidence="8">
    <location>
        <begin position="75"/>
        <end position="103"/>
    </location>
</feature>
<feature type="transmembrane region" description="Helical" evidence="8">
    <location>
        <begin position="109"/>
        <end position="129"/>
    </location>
</feature>
<evidence type="ECO:0000256" key="7">
    <source>
        <dbReference type="ARBA" id="ARBA00023136"/>
    </source>
</evidence>